<dbReference type="InterPro" id="IPR006935">
    <property type="entry name" value="Helicase/UvrB_N"/>
</dbReference>
<evidence type="ECO:0000313" key="3">
    <source>
        <dbReference type="EMBL" id="ATA87294.1"/>
    </source>
</evidence>
<protein>
    <submittedName>
        <fullName evidence="3">Endonuclease</fullName>
    </submittedName>
</protein>
<dbReference type="SUPFAM" id="SSF52540">
    <property type="entry name" value="P-loop containing nucleoside triphosphate hydrolases"/>
    <property type="match status" value="1"/>
</dbReference>
<dbReference type="GO" id="GO:0016787">
    <property type="term" value="F:hydrolase activity"/>
    <property type="evidence" value="ECO:0007669"/>
    <property type="project" value="InterPro"/>
</dbReference>
<dbReference type="Proteomes" id="UP000217250">
    <property type="component" value="Chromosome"/>
</dbReference>
<organism evidence="3 4">
    <name type="scientific">Capnocytophaga gingivalis</name>
    <dbReference type="NCBI Taxonomy" id="1017"/>
    <lineage>
        <taxon>Bacteria</taxon>
        <taxon>Pseudomonadati</taxon>
        <taxon>Bacteroidota</taxon>
        <taxon>Flavobacteriia</taxon>
        <taxon>Flavobacteriales</taxon>
        <taxon>Flavobacteriaceae</taxon>
        <taxon>Capnocytophaga</taxon>
    </lineage>
</organism>
<gene>
    <name evidence="3" type="ORF">CGC50_09060</name>
</gene>
<reference evidence="4" key="1">
    <citation type="submission" date="2017-06" db="EMBL/GenBank/DDBJ databases">
        <title>Capnocytophaga spp. assemblies.</title>
        <authorList>
            <person name="Gulvik C.A."/>
        </authorList>
    </citation>
    <scope>NUCLEOTIDE SEQUENCE [LARGE SCALE GENOMIC DNA]</scope>
    <source>
        <strain evidence="4">H1496</strain>
    </source>
</reference>
<evidence type="ECO:0000313" key="4">
    <source>
        <dbReference type="Proteomes" id="UP000217250"/>
    </source>
</evidence>
<keyword evidence="3" id="KW-0540">Nuclease</keyword>
<accession>A0A250FQD5</accession>
<dbReference type="KEGG" id="cgh:CGC50_09060"/>
<dbReference type="Gene3D" id="3.40.50.300">
    <property type="entry name" value="P-loop containing nucleotide triphosphate hydrolases"/>
    <property type="match status" value="1"/>
</dbReference>
<dbReference type="AlphaFoldDB" id="A0A250FQD5"/>
<dbReference type="InterPro" id="IPR018310">
    <property type="entry name" value="Put_endonuclease_Z1-dom"/>
</dbReference>
<keyword evidence="3" id="KW-0255">Endonuclease</keyword>
<dbReference type="Pfam" id="PF10593">
    <property type="entry name" value="Z1"/>
    <property type="match status" value="1"/>
</dbReference>
<evidence type="ECO:0000259" key="2">
    <source>
        <dbReference type="Pfam" id="PF10593"/>
    </source>
</evidence>
<dbReference type="InterPro" id="IPR027417">
    <property type="entry name" value="P-loop_NTPase"/>
</dbReference>
<dbReference type="GO" id="GO:0004519">
    <property type="term" value="F:endonuclease activity"/>
    <property type="evidence" value="ECO:0007669"/>
    <property type="project" value="UniProtKB-KW"/>
</dbReference>
<dbReference type="GO" id="GO:0003677">
    <property type="term" value="F:DNA binding"/>
    <property type="evidence" value="ECO:0007669"/>
    <property type="project" value="InterPro"/>
</dbReference>
<feature type="domain" description="Putative endonuclease Z1" evidence="2">
    <location>
        <begin position="429"/>
        <end position="658"/>
    </location>
</feature>
<dbReference type="OrthoDB" id="436461at2"/>
<name>A0A250FQD5_9FLAO</name>
<sequence>MTDDLYLSLRQITFIFIDADKAVGNEVKFENINTYIDRAITSLRITCDEETRKRLFTDVEYQFKITHAKGNVIFDDYDSRQEWYSNEDIKKPYFWNKYKALLLKNSSFSRKSINLLDEDTLPNIMNCLGNPNDQFEGKRFRRGLIIGDVQSGKTATYSGLICKAADAGYKVVILLAGITESLRQQTQERIDESIIGLTSRRQGRNVASIRVGVGKDNQELRATSFTSCVNDFVGNHDRIAMSLNSQSSLVVFVIKKNVSVLQRLHKWLKDQNLDPVKGYIDIPMLLVDDEADNASVNTKKDETDPTKTNKLIRQICTLFKDTTYVGFTATPFANVFIDPESVDSMKNSDLFPEHFIYALEAPSNYVGAQKIFYPEGQYYRNLRYITDIEEPDYTSEEYLDQVDNDIESLNSGGFYCRHKKEWDGKLPASLTDAIYCFYLANAIRDLRGQHSAPRSMLINMSRFIKVQRVITKHVECIHEEAFNNIRFNFTNKNTTNRKLPLYQIFEKLWKRHFSHVTDITFDRVIQRETIMNAIEKIKVMVVNGSKQSNSLDYRTNKSLRVIAVGGLALSRGLTLEGLLVSYFYRNTSTFDVLMQMGRWFGYRNGYDDIFQIWTSQTSAEWYAEIARSSQELKDNIKNMYDQRLTPKDFGIKVRDNCNELQITASNKMRAARGLDLRYSFYGNIYDTPYVSFNIEHNRNNLKESANFIDTLFKGGYTLRYTDLVGKATKDVNDTSDSSSRFFENVPKKMIIAFIEKIKCSMANGNFNVPNILEFLNDTKNTGIENWDVVIQAGESKENVQFDGLQNMKCVKRSIYYGTNNVVQISSRRRALSGSSEGKYALTKEQIKCAEDEYRKGNGGENIPLKAYFEFLPTRKPIFIIMPIHPAPAETDKGKEEKQKLTKFREELGSDHIIAFAIGLPGVKGIENAVHYKINKVYQRLNIEDAEEEEVDDAD</sequence>
<evidence type="ECO:0000259" key="1">
    <source>
        <dbReference type="Pfam" id="PF04851"/>
    </source>
</evidence>
<feature type="domain" description="Helicase/UvrB N-terminal" evidence="1">
    <location>
        <begin position="129"/>
        <end position="332"/>
    </location>
</feature>
<dbReference type="RefSeq" id="WP_095910571.1">
    <property type="nucleotide sequence ID" value="NZ_CP022386.1"/>
</dbReference>
<proteinExistence type="predicted"/>
<dbReference type="EMBL" id="CP022386">
    <property type="protein sequence ID" value="ATA87294.1"/>
    <property type="molecule type" value="Genomic_DNA"/>
</dbReference>
<dbReference type="GO" id="GO:0005524">
    <property type="term" value="F:ATP binding"/>
    <property type="evidence" value="ECO:0007669"/>
    <property type="project" value="InterPro"/>
</dbReference>
<dbReference type="Pfam" id="PF04851">
    <property type="entry name" value="ResIII"/>
    <property type="match status" value="1"/>
</dbReference>
<dbReference type="GeneID" id="84808702"/>
<keyword evidence="3" id="KW-0378">Hydrolase</keyword>